<dbReference type="Proteomes" id="UP000694420">
    <property type="component" value="Unplaced"/>
</dbReference>
<proteinExistence type="predicted"/>
<organism evidence="1 2">
    <name type="scientific">Nothoprocta perdicaria</name>
    <name type="common">Chilean tinamou</name>
    <name type="synonym">Crypturus perdicarius</name>
    <dbReference type="NCBI Taxonomy" id="30464"/>
    <lineage>
        <taxon>Eukaryota</taxon>
        <taxon>Metazoa</taxon>
        <taxon>Chordata</taxon>
        <taxon>Craniata</taxon>
        <taxon>Vertebrata</taxon>
        <taxon>Euteleostomi</taxon>
        <taxon>Archelosauria</taxon>
        <taxon>Archosauria</taxon>
        <taxon>Dinosauria</taxon>
        <taxon>Saurischia</taxon>
        <taxon>Theropoda</taxon>
        <taxon>Coelurosauria</taxon>
        <taxon>Aves</taxon>
        <taxon>Palaeognathae</taxon>
        <taxon>Tinamiformes</taxon>
        <taxon>Tinamidae</taxon>
        <taxon>Nothoprocta</taxon>
    </lineage>
</organism>
<evidence type="ECO:0000313" key="1">
    <source>
        <dbReference type="Ensembl" id="ENSNPEP00000019305.1"/>
    </source>
</evidence>
<dbReference type="AlphaFoldDB" id="A0A8C6ZW38"/>
<accession>A0A8C6ZW38</accession>
<reference evidence="1" key="1">
    <citation type="submission" date="2025-08" db="UniProtKB">
        <authorList>
            <consortium name="Ensembl"/>
        </authorList>
    </citation>
    <scope>IDENTIFICATION</scope>
</reference>
<keyword evidence="2" id="KW-1185">Reference proteome</keyword>
<evidence type="ECO:0000313" key="2">
    <source>
        <dbReference type="Proteomes" id="UP000694420"/>
    </source>
</evidence>
<dbReference type="Ensembl" id="ENSNPET00000019804.1">
    <property type="protein sequence ID" value="ENSNPEP00000019305.1"/>
    <property type="gene ID" value="ENSNPEG00000014393.1"/>
</dbReference>
<sequence length="94" mass="9781">MRLLELHSSDCSSGGAGHSCLWHSEGEGRCGSLPEEGEGRCGSLPEEGEGRCGSLPEEGEGRCGSLPCPCCPMEAPLWPRCSRPGQCPPLAAVL</sequence>
<name>A0A8C6ZW38_NOTPE</name>
<reference evidence="1" key="2">
    <citation type="submission" date="2025-09" db="UniProtKB">
        <authorList>
            <consortium name="Ensembl"/>
        </authorList>
    </citation>
    <scope>IDENTIFICATION</scope>
</reference>
<protein>
    <submittedName>
        <fullName evidence="1">Uncharacterized protein</fullName>
    </submittedName>
</protein>